<dbReference type="Proteomes" id="UP001430953">
    <property type="component" value="Unassembled WGS sequence"/>
</dbReference>
<organism evidence="1 2">
    <name type="scientific">Cardiocondyla obscurior</name>
    <dbReference type="NCBI Taxonomy" id="286306"/>
    <lineage>
        <taxon>Eukaryota</taxon>
        <taxon>Metazoa</taxon>
        <taxon>Ecdysozoa</taxon>
        <taxon>Arthropoda</taxon>
        <taxon>Hexapoda</taxon>
        <taxon>Insecta</taxon>
        <taxon>Pterygota</taxon>
        <taxon>Neoptera</taxon>
        <taxon>Endopterygota</taxon>
        <taxon>Hymenoptera</taxon>
        <taxon>Apocrita</taxon>
        <taxon>Aculeata</taxon>
        <taxon>Formicoidea</taxon>
        <taxon>Formicidae</taxon>
        <taxon>Myrmicinae</taxon>
        <taxon>Cardiocondyla</taxon>
    </lineage>
</organism>
<accession>A0AAW2EMR4</accession>
<comment type="caution">
    <text evidence="1">The sequence shown here is derived from an EMBL/GenBank/DDBJ whole genome shotgun (WGS) entry which is preliminary data.</text>
</comment>
<sequence length="137" mass="15983">MFRGHFFLSAGCTLPPLLIAGRIRLHDDWLKDSRLNDITNQLSDSYNSFSLFFPENHVRKAKTKSMISNVKKKLIKKKKIKRKKERRSTNLYTQLKKFKSRVLISISVSYYKLYTSSNFTRASHNHTDLANSSLPKT</sequence>
<dbReference type="EMBL" id="JADYXP020000021">
    <property type="protein sequence ID" value="KAL0103684.1"/>
    <property type="molecule type" value="Genomic_DNA"/>
</dbReference>
<proteinExistence type="predicted"/>
<protein>
    <submittedName>
        <fullName evidence="1">Uncharacterized protein</fullName>
    </submittedName>
</protein>
<name>A0AAW2EMR4_9HYME</name>
<evidence type="ECO:0000313" key="1">
    <source>
        <dbReference type="EMBL" id="KAL0103684.1"/>
    </source>
</evidence>
<gene>
    <name evidence="1" type="ORF">PUN28_017740</name>
</gene>
<keyword evidence="2" id="KW-1185">Reference proteome</keyword>
<reference evidence="1 2" key="1">
    <citation type="submission" date="2023-03" db="EMBL/GenBank/DDBJ databases">
        <title>High recombination rates correlate with genetic variation in Cardiocondyla obscurior ants.</title>
        <authorList>
            <person name="Errbii M."/>
        </authorList>
    </citation>
    <scope>NUCLEOTIDE SEQUENCE [LARGE SCALE GENOMIC DNA]</scope>
    <source>
        <strain evidence="1">Alpha-2009</strain>
        <tissue evidence="1">Whole body</tissue>
    </source>
</reference>
<dbReference type="AlphaFoldDB" id="A0AAW2EMR4"/>
<evidence type="ECO:0000313" key="2">
    <source>
        <dbReference type="Proteomes" id="UP001430953"/>
    </source>
</evidence>